<dbReference type="EMBL" id="CADEAL010000096">
    <property type="protein sequence ID" value="CAB1414302.1"/>
    <property type="molecule type" value="Genomic_DNA"/>
</dbReference>
<sequence length="240" mass="27777">MRCSEGEGNGDNKRKRRRRKKREERKEKEEKRGGEEEEKEEEEDEDDEDDDKDDRPPSLLWLMKNSVCLMAKREAAHTPKVHVKRTSVFKFLGAMAMDLGEDRLGPYLTTIISPLYRELDSTYAEQDPTLKNLAQELIELMKRKVGLGKFSLAFSAVQKEFTQRRVARKRHRAMQAVANPDIAAKKKIKKHKNKIEAKKRKIEFLPTTRIQGQEAPEPRAPRPGYFAVSPRTPLHGAGRR</sequence>
<protein>
    <recommendedName>
        <fullName evidence="2">U3 small nucleolar RNA-associated protein 20 C-terminal domain-containing protein</fullName>
    </recommendedName>
</protein>
<gene>
    <name evidence="3" type="ORF">PLEPLA_LOCUS2011</name>
</gene>
<feature type="compositionally biased region" description="Basic and acidic residues" evidence="1">
    <location>
        <begin position="24"/>
        <end position="34"/>
    </location>
</feature>
<feature type="region of interest" description="Disordered" evidence="1">
    <location>
        <begin position="1"/>
        <end position="58"/>
    </location>
</feature>
<proteinExistence type="predicted"/>
<dbReference type="PANTHER" id="PTHR17695:SF11">
    <property type="entry name" value="SMALL SUBUNIT PROCESSOME COMPONENT 20 HOMOLOG"/>
    <property type="match status" value="1"/>
</dbReference>
<evidence type="ECO:0000313" key="4">
    <source>
        <dbReference type="Proteomes" id="UP001153269"/>
    </source>
</evidence>
<comment type="caution">
    <text evidence="3">The sequence shown here is derived from an EMBL/GenBank/DDBJ whole genome shotgun (WGS) entry which is preliminary data.</text>
</comment>
<feature type="domain" description="U3 small nucleolar RNA-associated protein 20 C-terminal" evidence="2">
    <location>
        <begin position="59"/>
        <end position="203"/>
    </location>
</feature>
<feature type="region of interest" description="Disordered" evidence="1">
    <location>
        <begin position="206"/>
        <end position="240"/>
    </location>
</feature>
<feature type="compositionally biased region" description="Acidic residues" evidence="1">
    <location>
        <begin position="35"/>
        <end position="52"/>
    </location>
</feature>
<keyword evidence="4" id="KW-1185">Reference proteome</keyword>
<dbReference type="Proteomes" id="UP001153269">
    <property type="component" value="Unassembled WGS sequence"/>
</dbReference>
<dbReference type="InterPro" id="IPR057525">
    <property type="entry name" value="UTP20_C"/>
</dbReference>
<reference evidence="3" key="1">
    <citation type="submission" date="2020-03" db="EMBL/GenBank/DDBJ databases">
        <authorList>
            <person name="Weist P."/>
        </authorList>
    </citation>
    <scope>NUCLEOTIDE SEQUENCE</scope>
</reference>
<dbReference type="GO" id="GO:0032040">
    <property type="term" value="C:small-subunit processome"/>
    <property type="evidence" value="ECO:0007669"/>
    <property type="project" value="TreeGrafter"/>
</dbReference>
<feature type="compositionally biased region" description="Basic residues" evidence="1">
    <location>
        <begin position="13"/>
        <end position="23"/>
    </location>
</feature>
<evidence type="ECO:0000259" key="2">
    <source>
        <dbReference type="Pfam" id="PF23099"/>
    </source>
</evidence>
<organism evidence="3 4">
    <name type="scientific">Pleuronectes platessa</name>
    <name type="common">European plaice</name>
    <dbReference type="NCBI Taxonomy" id="8262"/>
    <lineage>
        <taxon>Eukaryota</taxon>
        <taxon>Metazoa</taxon>
        <taxon>Chordata</taxon>
        <taxon>Craniata</taxon>
        <taxon>Vertebrata</taxon>
        <taxon>Euteleostomi</taxon>
        <taxon>Actinopterygii</taxon>
        <taxon>Neopterygii</taxon>
        <taxon>Teleostei</taxon>
        <taxon>Neoteleostei</taxon>
        <taxon>Acanthomorphata</taxon>
        <taxon>Carangaria</taxon>
        <taxon>Pleuronectiformes</taxon>
        <taxon>Pleuronectoidei</taxon>
        <taxon>Pleuronectidae</taxon>
        <taxon>Pleuronectes</taxon>
    </lineage>
</organism>
<accession>A0A9N7Y6F2</accession>
<evidence type="ECO:0000313" key="3">
    <source>
        <dbReference type="EMBL" id="CAB1414302.1"/>
    </source>
</evidence>
<dbReference type="AlphaFoldDB" id="A0A9N7Y6F2"/>
<name>A0A9N7Y6F2_PLEPL</name>
<dbReference type="PANTHER" id="PTHR17695">
    <property type="entry name" value="SMALL SUBUNIT PROCESSOME COMPONENT 20 HOMOLOG"/>
    <property type="match status" value="1"/>
</dbReference>
<dbReference type="InterPro" id="IPR052575">
    <property type="entry name" value="SSU_processome_comp_20"/>
</dbReference>
<evidence type="ECO:0000256" key="1">
    <source>
        <dbReference type="SAM" id="MobiDB-lite"/>
    </source>
</evidence>
<dbReference type="GO" id="GO:0030686">
    <property type="term" value="C:90S preribosome"/>
    <property type="evidence" value="ECO:0007669"/>
    <property type="project" value="TreeGrafter"/>
</dbReference>
<dbReference type="Pfam" id="PF23099">
    <property type="entry name" value="UTP20_C"/>
    <property type="match status" value="1"/>
</dbReference>